<keyword evidence="2" id="KW-1185">Reference proteome</keyword>
<name>A0ABW6BQ60_9BACT</name>
<dbReference type="RefSeq" id="WP_377480972.1">
    <property type="nucleotide sequence ID" value="NZ_JBHUOX010000002.1"/>
</dbReference>
<accession>A0ABW6BQ60</accession>
<evidence type="ECO:0000313" key="2">
    <source>
        <dbReference type="Proteomes" id="UP001597641"/>
    </source>
</evidence>
<dbReference type="EMBL" id="JBHUOX010000002">
    <property type="protein sequence ID" value="MFD2999410.1"/>
    <property type="molecule type" value="Genomic_DNA"/>
</dbReference>
<protein>
    <submittedName>
        <fullName evidence="1">Uncharacterized protein</fullName>
    </submittedName>
</protein>
<proteinExistence type="predicted"/>
<comment type="caution">
    <text evidence="1">The sequence shown here is derived from an EMBL/GenBank/DDBJ whole genome shotgun (WGS) entry which is preliminary data.</text>
</comment>
<dbReference type="Proteomes" id="UP001597641">
    <property type="component" value="Unassembled WGS sequence"/>
</dbReference>
<evidence type="ECO:0000313" key="1">
    <source>
        <dbReference type="EMBL" id="MFD2999410.1"/>
    </source>
</evidence>
<organism evidence="1 2">
    <name type="scientific">Pontibacter toksunensis</name>
    <dbReference type="NCBI Taxonomy" id="1332631"/>
    <lineage>
        <taxon>Bacteria</taxon>
        <taxon>Pseudomonadati</taxon>
        <taxon>Bacteroidota</taxon>
        <taxon>Cytophagia</taxon>
        <taxon>Cytophagales</taxon>
        <taxon>Hymenobacteraceae</taxon>
        <taxon>Pontibacter</taxon>
    </lineage>
</organism>
<sequence>MNLLFHVSALLLFSVYTSILLPEFGLRPFYGFLVQAKEGKVQDWQEAGIQQGSKASR</sequence>
<reference evidence="2" key="1">
    <citation type="journal article" date="2019" name="Int. J. Syst. Evol. Microbiol.">
        <title>The Global Catalogue of Microorganisms (GCM) 10K type strain sequencing project: providing services to taxonomists for standard genome sequencing and annotation.</title>
        <authorList>
            <consortium name="The Broad Institute Genomics Platform"/>
            <consortium name="The Broad Institute Genome Sequencing Center for Infectious Disease"/>
            <person name="Wu L."/>
            <person name="Ma J."/>
        </authorList>
    </citation>
    <scope>NUCLEOTIDE SEQUENCE [LARGE SCALE GENOMIC DNA]</scope>
    <source>
        <strain evidence="2">KCTC 23984</strain>
    </source>
</reference>
<gene>
    <name evidence="1" type="ORF">ACFS7Z_03475</name>
</gene>